<gene>
    <name evidence="2" type="ORF">Snoj_04250</name>
</gene>
<reference evidence="3" key="1">
    <citation type="submission" date="2023-07" db="EMBL/GenBank/DDBJ databases">
        <title>Whole genome shotgun sequence of Streptomyces nojiriensis NBRC 13794.</title>
        <authorList>
            <person name="Komaki H."/>
            <person name="Tamura T."/>
        </authorList>
    </citation>
    <scope>NUCLEOTIDE SEQUENCE [LARGE SCALE GENOMIC DNA]</scope>
    <source>
        <strain evidence="3">NBRC 13794</strain>
    </source>
</reference>
<proteinExistence type="predicted"/>
<dbReference type="EMBL" id="BNEC01000003">
    <property type="protein sequence ID" value="GHI66507.1"/>
    <property type="molecule type" value="Genomic_DNA"/>
</dbReference>
<dbReference type="Proteomes" id="UP000613974">
    <property type="component" value="Unassembled WGS sequence"/>
</dbReference>
<feature type="compositionally biased region" description="Basic and acidic residues" evidence="1">
    <location>
        <begin position="44"/>
        <end position="53"/>
    </location>
</feature>
<sequence>MVELFDIAEWVRRSRAAQALPEKVLDPATVARLAELVHLALETEQTRRSERRMSQTPVRACGCPDSHAEDGNRH</sequence>
<comment type="caution">
    <text evidence="2">The sequence shown here is derived from an EMBL/GenBank/DDBJ whole genome shotgun (WGS) entry which is preliminary data.</text>
</comment>
<keyword evidence="3" id="KW-1185">Reference proteome</keyword>
<feature type="region of interest" description="Disordered" evidence="1">
    <location>
        <begin position="44"/>
        <end position="74"/>
    </location>
</feature>
<organism evidence="2 3">
    <name type="scientific">Streptomyces nojiriensis</name>
    <dbReference type="NCBI Taxonomy" id="66374"/>
    <lineage>
        <taxon>Bacteria</taxon>
        <taxon>Bacillati</taxon>
        <taxon>Actinomycetota</taxon>
        <taxon>Actinomycetes</taxon>
        <taxon>Kitasatosporales</taxon>
        <taxon>Streptomycetaceae</taxon>
        <taxon>Streptomyces</taxon>
    </lineage>
</organism>
<name>A0ABQ3SEE5_9ACTN</name>
<evidence type="ECO:0000313" key="3">
    <source>
        <dbReference type="Proteomes" id="UP000613974"/>
    </source>
</evidence>
<accession>A0ABQ3SEE5</accession>
<evidence type="ECO:0000313" key="2">
    <source>
        <dbReference type="EMBL" id="GHI66507.1"/>
    </source>
</evidence>
<protein>
    <submittedName>
        <fullName evidence="2">Uncharacterized protein</fullName>
    </submittedName>
</protein>
<evidence type="ECO:0000256" key="1">
    <source>
        <dbReference type="SAM" id="MobiDB-lite"/>
    </source>
</evidence>